<accession>A0A4Q9GYX0</accession>
<keyword evidence="3" id="KW-1185">Reference proteome</keyword>
<dbReference type="Proteomes" id="UP000294194">
    <property type="component" value="Unassembled WGS sequence"/>
</dbReference>
<evidence type="ECO:0000256" key="1">
    <source>
        <dbReference type="SAM" id="MobiDB-lite"/>
    </source>
</evidence>
<protein>
    <submittedName>
        <fullName evidence="2">Uncharacterized protein</fullName>
    </submittedName>
</protein>
<feature type="region of interest" description="Disordered" evidence="1">
    <location>
        <begin position="1"/>
        <end position="59"/>
    </location>
</feature>
<evidence type="ECO:0000313" key="3">
    <source>
        <dbReference type="Proteomes" id="UP000294194"/>
    </source>
</evidence>
<gene>
    <name evidence="2" type="ORF">EYE40_09145</name>
</gene>
<feature type="compositionally biased region" description="Pro residues" evidence="1">
    <location>
        <begin position="29"/>
        <end position="39"/>
    </location>
</feature>
<comment type="caution">
    <text evidence="2">The sequence shown here is derived from an EMBL/GenBank/DDBJ whole genome shotgun (WGS) entry which is preliminary data.</text>
</comment>
<sequence>MTSSDVRDDTAPEPRRRKHRRVTTSPVPGSDPNPTPEPPRSSGTENDAQLKQDVPPHWG</sequence>
<reference evidence="3" key="1">
    <citation type="submission" date="2019-02" db="EMBL/GenBank/DDBJ databases">
        <title>Glaciihabitans arcticus sp. nov., a psychrotolerant bacterium isolated from polar soil.</title>
        <authorList>
            <person name="Dahal R.H."/>
        </authorList>
    </citation>
    <scope>NUCLEOTIDE SEQUENCE [LARGE SCALE GENOMIC DNA]</scope>
    <source>
        <strain evidence="3">RP-3-7</strain>
    </source>
</reference>
<name>A0A4Q9GYX0_9MICO</name>
<dbReference type="EMBL" id="SISG01000001">
    <property type="protein sequence ID" value="TBN57540.1"/>
    <property type="molecule type" value="Genomic_DNA"/>
</dbReference>
<dbReference type="RefSeq" id="WP_130981651.1">
    <property type="nucleotide sequence ID" value="NZ_SISG01000001.1"/>
</dbReference>
<proteinExistence type="predicted"/>
<organism evidence="2 3">
    <name type="scientific">Glaciihabitans arcticus</name>
    <dbReference type="NCBI Taxonomy" id="2668039"/>
    <lineage>
        <taxon>Bacteria</taxon>
        <taxon>Bacillati</taxon>
        <taxon>Actinomycetota</taxon>
        <taxon>Actinomycetes</taxon>
        <taxon>Micrococcales</taxon>
        <taxon>Microbacteriaceae</taxon>
        <taxon>Glaciihabitans</taxon>
    </lineage>
</organism>
<dbReference type="AlphaFoldDB" id="A0A4Q9GYX0"/>
<evidence type="ECO:0000313" key="2">
    <source>
        <dbReference type="EMBL" id="TBN57540.1"/>
    </source>
</evidence>
<feature type="compositionally biased region" description="Basic and acidic residues" evidence="1">
    <location>
        <begin position="1"/>
        <end position="14"/>
    </location>
</feature>